<feature type="signal peptide" evidence="2">
    <location>
        <begin position="1"/>
        <end position="21"/>
    </location>
</feature>
<dbReference type="InterPro" id="IPR003347">
    <property type="entry name" value="JmjC_dom"/>
</dbReference>
<dbReference type="Pfam" id="PF13621">
    <property type="entry name" value="Cupin_8"/>
    <property type="match status" value="1"/>
</dbReference>
<evidence type="ECO:0000256" key="2">
    <source>
        <dbReference type="SAM" id="SignalP"/>
    </source>
</evidence>
<feature type="non-terminal residue" evidence="4">
    <location>
        <position position="419"/>
    </location>
</feature>
<proteinExistence type="predicted"/>
<dbReference type="Gene3D" id="2.60.120.650">
    <property type="entry name" value="Cupin"/>
    <property type="match status" value="1"/>
</dbReference>
<keyword evidence="2" id="KW-0732">Signal</keyword>
<feature type="compositionally biased region" description="Basic and acidic residues" evidence="1">
    <location>
        <begin position="370"/>
        <end position="386"/>
    </location>
</feature>
<dbReference type="EMBL" id="JALLPB020000310">
    <property type="protein sequence ID" value="KAL3810711.1"/>
    <property type="molecule type" value="Genomic_DNA"/>
</dbReference>
<organism evidence="4 5">
    <name type="scientific">Cyclostephanos tholiformis</name>
    <dbReference type="NCBI Taxonomy" id="382380"/>
    <lineage>
        <taxon>Eukaryota</taxon>
        <taxon>Sar</taxon>
        <taxon>Stramenopiles</taxon>
        <taxon>Ochrophyta</taxon>
        <taxon>Bacillariophyta</taxon>
        <taxon>Coscinodiscophyceae</taxon>
        <taxon>Thalassiosirophycidae</taxon>
        <taxon>Stephanodiscales</taxon>
        <taxon>Stephanodiscaceae</taxon>
        <taxon>Cyclostephanos</taxon>
    </lineage>
</organism>
<dbReference type="SUPFAM" id="SSF51197">
    <property type="entry name" value="Clavaminate synthase-like"/>
    <property type="match status" value="1"/>
</dbReference>
<evidence type="ECO:0000313" key="5">
    <source>
        <dbReference type="Proteomes" id="UP001530377"/>
    </source>
</evidence>
<dbReference type="InterPro" id="IPR050910">
    <property type="entry name" value="JMJD6_ArgDemeth/LysHydrox"/>
</dbReference>
<gene>
    <name evidence="4" type="ORF">ACHAXA_009993</name>
</gene>
<dbReference type="PROSITE" id="PS51184">
    <property type="entry name" value="JMJC"/>
    <property type="match status" value="1"/>
</dbReference>
<dbReference type="AlphaFoldDB" id="A0ABD3RGI5"/>
<sequence>MNRPRTTVAALLLLIIGNITGQMVVAAEERKEEEWGIKNETTLARVVARLEAQIKNNRGGGGGNDDGVDYGNHNLRWDDGPSSWEEFGHDNDPSVCRMQTITVEEWESGRYWRGNVPVMVKNVTAGWAANVNWELEEMLRRYPDAEATMGDGRRVGKIGPDAAGRLLSPTTVREFITKHMYNPFKYFFDRKIAIPKGMLEDCRPFPLPTRKFLDDPQSGEIYAPSKKLRVNPINPRERWRDHLAIAIGADLQGLSFHYHGAAWNAVIFGKKRWILYDPRRWMDNEDEPNLQRRLALATDDSWDTILPTSEWIRQLYPDPWRTNEIRNWGMDCIQHAGTMMYVPKGWMHMVVNIGDTVSVISEVGLDMGKGKNPEDFLYDPDAKSSSDDDESEDEEGSSDDENNDDDDDDDGGKAPVRGA</sequence>
<keyword evidence="5" id="KW-1185">Reference proteome</keyword>
<dbReference type="InterPro" id="IPR041667">
    <property type="entry name" value="Cupin_8"/>
</dbReference>
<feature type="compositionally biased region" description="Acidic residues" evidence="1">
    <location>
        <begin position="387"/>
        <end position="410"/>
    </location>
</feature>
<evidence type="ECO:0000256" key="1">
    <source>
        <dbReference type="SAM" id="MobiDB-lite"/>
    </source>
</evidence>
<evidence type="ECO:0000313" key="4">
    <source>
        <dbReference type="EMBL" id="KAL3810711.1"/>
    </source>
</evidence>
<dbReference type="Proteomes" id="UP001530377">
    <property type="component" value="Unassembled WGS sequence"/>
</dbReference>
<feature type="domain" description="JmjC" evidence="3">
    <location>
        <begin position="223"/>
        <end position="376"/>
    </location>
</feature>
<dbReference type="PANTHER" id="PTHR12480:SF35">
    <property type="entry name" value="TRANSCRIPTION FACTOR JUMONJI, JMJC DOMAIN-CONTAINING PROTEIN"/>
    <property type="match status" value="1"/>
</dbReference>
<evidence type="ECO:0000259" key="3">
    <source>
        <dbReference type="PROSITE" id="PS51184"/>
    </source>
</evidence>
<accession>A0ABD3RGI5</accession>
<name>A0ABD3RGI5_9STRA</name>
<dbReference type="PANTHER" id="PTHR12480">
    <property type="entry name" value="ARGININE DEMETHYLASE AND LYSYL-HYDROXYLASE JMJD"/>
    <property type="match status" value="1"/>
</dbReference>
<protein>
    <recommendedName>
        <fullName evidence="3">JmjC domain-containing protein</fullName>
    </recommendedName>
</protein>
<reference evidence="4 5" key="1">
    <citation type="submission" date="2024-10" db="EMBL/GenBank/DDBJ databases">
        <title>Updated reference genomes for cyclostephanoid diatoms.</title>
        <authorList>
            <person name="Roberts W.R."/>
            <person name="Alverson A.J."/>
        </authorList>
    </citation>
    <scope>NUCLEOTIDE SEQUENCE [LARGE SCALE GENOMIC DNA]</scope>
    <source>
        <strain evidence="4 5">AJA228-03</strain>
    </source>
</reference>
<comment type="caution">
    <text evidence="4">The sequence shown here is derived from an EMBL/GenBank/DDBJ whole genome shotgun (WGS) entry which is preliminary data.</text>
</comment>
<feature type="region of interest" description="Disordered" evidence="1">
    <location>
        <begin position="370"/>
        <end position="419"/>
    </location>
</feature>
<feature type="chain" id="PRO_5044749207" description="JmjC domain-containing protein" evidence="2">
    <location>
        <begin position="22"/>
        <end position="419"/>
    </location>
</feature>